<evidence type="ECO:0000313" key="2">
    <source>
        <dbReference type="EMBL" id="PWV77448.1"/>
    </source>
</evidence>
<dbReference type="Gene3D" id="3.40.50.80">
    <property type="entry name" value="Nucleotide-binding domain of ferredoxin-NADP reductase (FNR) module"/>
    <property type="match status" value="1"/>
</dbReference>
<dbReference type="PANTHER" id="PTHR30157:SF0">
    <property type="entry name" value="NADPH-DEPENDENT FERRIC-CHELATE REDUCTASE"/>
    <property type="match status" value="1"/>
</dbReference>
<dbReference type="AlphaFoldDB" id="A0A317NUG1"/>
<dbReference type="CDD" id="cd06193">
    <property type="entry name" value="siderophore_interacting"/>
    <property type="match status" value="1"/>
</dbReference>
<keyword evidence="3" id="KW-1185">Reference proteome</keyword>
<reference evidence="2 3" key="1">
    <citation type="submission" date="2018-05" db="EMBL/GenBank/DDBJ databases">
        <title>Genomic Encyclopedia of Type Strains, Phase IV (KMG-IV): sequencing the most valuable type-strain genomes for metagenomic binning, comparative biology and taxonomic classification.</title>
        <authorList>
            <person name="Goeker M."/>
        </authorList>
    </citation>
    <scope>NUCLEOTIDE SEQUENCE [LARGE SCALE GENOMIC DNA]</scope>
    <source>
        <strain evidence="2 3">DSM 44717</strain>
    </source>
</reference>
<dbReference type="InterPro" id="IPR039261">
    <property type="entry name" value="FNR_nucleotide-bd"/>
</dbReference>
<comment type="caution">
    <text evidence="2">The sequence shown here is derived from an EMBL/GenBank/DDBJ whole genome shotgun (WGS) entry which is preliminary data.</text>
</comment>
<accession>A0A317NUG1</accession>
<dbReference type="Pfam" id="PF04954">
    <property type="entry name" value="SIP"/>
    <property type="match status" value="1"/>
</dbReference>
<dbReference type="Pfam" id="PF08021">
    <property type="entry name" value="FAD_binding_9"/>
    <property type="match status" value="1"/>
</dbReference>
<gene>
    <name evidence="2" type="ORF">DFR69_10344</name>
</gene>
<dbReference type="PROSITE" id="PS51384">
    <property type="entry name" value="FAD_FR"/>
    <property type="match status" value="1"/>
</dbReference>
<dbReference type="InterPro" id="IPR017927">
    <property type="entry name" value="FAD-bd_FR_type"/>
</dbReference>
<feature type="domain" description="FAD-binding FR-type" evidence="1">
    <location>
        <begin position="27"/>
        <end position="148"/>
    </location>
</feature>
<dbReference type="EMBL" id="QGTL01000003">
    <property type="protein sequence ID" value="PWV77448.1"/>
    <property type="molecule type" value="Genomic_DNA"/>
</dbReference>
<dbReference type="SUPFAM" id="SSF63380">
    <property type="entry name" value="Riboflavin synthase domain-like"/>
    <property type="match status" value="1"/>
</dbReference>
<dbReference type="InterPro" id="IPR013113">
    <property type="entry name" value="SIP_FAD-bd"/>
</dbReference>
<sequence>MKDRSDYAANIAEVLAGDHYAKVPYPIGLQEVEVLRVVPVGAALLRITFGGPEIAKFHSYVPDEHVRLIFPGEDGVLRLPKLDGTMLEWGNPRPISREYTVRRHSVEDGELDIDFVIHPGGLASDWAASVAPGTKVHIAGPPGGVVIPETYDDYLLAGDITALPAIARWLERMPRDTTGWAFIEVAGPAEEIPLDPPAGITVRYVHRGDLEPGTSDVLEQAVRTVEVPAGHRVYAWVAGEAGVLRGIRKIIRNDLGIGPKDSLIAGYWKRGVADFDREE</sequence>
<dbReference type="RefSeq" id="WP_110036949.1">
    <property type="nucleotide sequence ID" value="NZ_QGTL01000003.1"/>
</dbReference>
<protein>
    <submittedName>
        <fullName evidence="2">NADPH-dependent ferric siderophore reductase</fullName>
    </submittedName>
</protein>
<dbReference type="Gene3D" id="2.40.30.10">
    <property type="entry name" value="Translation factors"/>
    <property type="match status" value="1"/>
</dbReference>
<evidence type="ECO:0000313" key="3">
    <source>
        <dbReference type="Proteomes" id="UP000246410"/>
    </source>
</evidence>
<dbReference type="InterPro" id="IPR007037">
    <property type="entry name" value="SIP_rossman_dom"/>
</dbReference>
<evidence type="ECO:0000259" key="1">
    <source>
        <dbReference type="PROSITE" id="PS51384"/>
    </source>
</evidence>
<dbReference type="InterPro" id="IPR017938">
    <property type="entry name" value="Riboflavin_synthase-like_b-brl"/>
</dbReference>
<proteinExistence type="predicted"/>
<name>A0A317NUG1_9NOCA</name>
<dbReference type="PANTHER" id="PTHR30157">
    <property type="entry name" value="FERRIC REDUCTASE, NADPH-DEPENDENT"/>
    <property type="match status" value="1"/>
</dbReference>
<dbReference type="GO" id="GO:0016491">
    <property type="term" value="F:oxidoreductase activity"/>
    <property type="evidence" value="ECO:0007669"/>
    <property type="project" value="InterPro"/>
</dbReference>
<organism evidence="2 3">
    <name type="scientific">Nocardia neocaledoniensis</name>
    <dbReference type="NCBI Taxonomy" id="236511"/>
    <lineage>
        <taxon>Bacteria</taxon>
        <taxon>Bacillati</taxon>
        <taxon>Actinomycetota</taxon>
        <taxon>Actinomycetes</taxon>
        <taxon>Mycobacteriales</taxon>
        <taxon>Nocardiaceae</taxon>
        <taxon>Nocardia</taxon>
    </lineage>
</organism>
<dbReference type="InterPro" id="IPR039374">
    <property type="entry name" value="SIP_fam"/>
</dbReference>
<dbReference type="Proteomes" id="UP000246410">
    <property type="component" value="Unassembled WGS sequence"/>
</dbReference>